<accession>G4THB3</accession>
<evidence type="ECO:0000256" key="3">
    <source>
        <dbReference type="ARBA" id="ARBA00023006"/>
    </source>
</evidence>
<name>G4THB3_SERID</name>
<dbReference type="STRING" id="1109443.G4THB3"/>
<comment type="caution">
    <text evidence="4">The sequence shown here is derived from an EMBL/GenBank/DDBJ whole genome shotgun (WGS) entry which is preliminary data.</text>
</comment>
<dbReference type="FunCoup" id="G4THB3">
    <property type="interactions" value="194"/>
</dbReference>
<dbReference type="InParanoid" id="G4THB3"/>
<comment type="similarity">
    <text evidence="1">Belongs to the ATG101 family.</text>
</comment>
<gene>
    <name evidence="4" type="ORF">PIIN_04640</name>
</gene>
<dbReference type="PANTHER" id="PTHR13292">
    <property type="entry name" value="AUTOPHAGY-RELATED PROTEIN 101"/>
    <property type="match status" value="1"/>
</dbReference>
<evidence type="ECO:0000256" key="2">
    <source>
        <dbReference type="ARBA" id="ARBA00018874"/>
    </source>
</evidence>
<dbReference type="GO" id="GO:0000407">
    <property type="term" value="C:phagophore assembly site"/>
    <property type="evidence" value="ECO:0007669"/>
    <property type="project" value="TreeGrafter"/>
</dbReference>
<sequence>MALVFELTIDRETARDALRAMLHSIFFHRLFGVVKPTNIDFLGITFPAVRDAETENLVELAVDHVLRALNAAPAPPTIGSRRQAELEVIFTEKRTKKANWFNSGGEEEVPWETWTIKVTLENPQDREMLYEELSMALSKSVMYMIDYTASERGRAAVPLISTATGISPFPIHIRANGQPVT</sequence>
<dbReference type="GO" id="GO:0000045">
    <property type="term" value="P:autophagosome assembly"/>
    <property type="evidence" value="ECO:0007669"/>
    <property type="project" value="TreeGrafter"/>
</dbReference>
<dbReference type="HOGENOM" id="CLU_069661_1_1_1"/>
<evidence type="ECO:0000313" key="4">
    <source>
        <dbReference type="EMBL" id="CCA70706.1"/>
    </source>
</evidence>
<dbReference type="AlphaFoldDB" id="G4THB3"/>
<organism evidence="4 5">
    <name type="scientific">Serendipita indica (strain DSM 11827)</name>
    <name type="common">Root endophyte fungus</name>
    <name type="synonym">Piriformospora indica</name>
    <dbReference type="NCBI Taxonomy" id="1109443"/>
    <lineage>
        <taxon>Eukaryota</taxon>
        <taxon>Fungi</taxon>
        <taxon>Dikarya</taxon>
        <taxon>Basidiomycota</taxon>
        <taxon>Agaricomycotina</taxon>
        <taxon>Agaricomycetes</taxon>
        <taxon>Sebacinales</taxon>
        <taxon>Serendipitaceae</taxon>
        <taxon>Serendipita</taxon>
    </lineage>
</organism>
<reference evidence="4 5" key="1">
    <citation type="journal article" date="2011" name="PLoS Pathog.">
        <title>Endophytic Life Strategies Decoded by Genome and Transcriptome Analyses of the Mutualistic Root Symbiont Piriformospora indica.</title>
        <authorList>
            <person name="Zuccaro A."/>
            <person name="Lahrmann U."/>
            <person name="Guldener U."/>
            <person name="Langen G."/>
            <person name="Pfiffi S."/>
            <person name="Biedenkopf D."/>
            <person name="Wong P."/>
            <person name="Samans B."/>
            <person name="Grimm C."/>
            <person name="Basiewicz M."/>
            <person name="Murat C."/>
            <person name="Martin F."/>
            <person name="Kogel K.H."/>
        </authorList>
    </citation>
    <scope>NUCLEOTIDE SEQUENCE [LARGE SCALE GENOMIC DNA]</scope>
    <source>
        <strain evidence="4 5">DSM 11827</strain>
    </source>
</reference>
<dbReference type="GO" id="GO:1990316">
    <property type="term" value="C:Atg1/ULK1 kinase complex"/>
    <property type="evidence" value="ECO:0007669"/>
    <property type="project" value="TreeGrafter"/>
</dbReference>
<dbReference type="InterPro" id="IPR012445">
    <property type="entry name" value="ATG101"/>
</dbReference>
<dbReference type="OMA" id="PIHIRAN"/>
<dbReference type="EMBL" id="CAFZ01000091">
    <property type="protein sequence ID" value="CCA70706.1"/>
    <property type="molecule type" value="Genomic_DNA"/>
</dbReference>
<evidence type="ECO:0000313" key="5">
    <source>
        <dbReference type="Proteomes" id="UP000007148"/>
    </source>
</evidence>
<dbReference type="GO" id="GO:0019901">
    <property type="term" value="F:protein kinase binding"/>
    <property type="evidence" value="ECO:0007669"/>
    <property type="project" value="TreeGrafter"/>
</dbReference>
<dbReference type="PANTHER" id="PTHR13292:SF0">
    <property type="entry name" value="AUTOPHAGY-RELATED PROTEIN 101"/>
    <property type="match status" value="1"/>
</dbReference>
<dbReference type="OrthoDB" id="10259639at2759"/>
<dbReference type="eggNOG" id="KOG4493">
    <property type="taxonomic scope" value="Eukaryota"/>
</dbReference>
<keyword evidence="5" id="KW-1185">Reference proteome</keyword>
<protein>
    <recommendedName>
        <fullName evidence="2">Autophagy-related protein 101</fullName>
    </recommendedName>
</protein>
<keyword evidence="3" id="KW-0072">Autophagy</keyword>
<dbReference type="Proteomes" id="UP000007148">
    <property type="component" value="Unassembled WGS sequence"/>
</dbReference>
<proteinExistence type="inferred from homology"/>
<evidence type="ECO:0000256" key="1">
    <source>
        <dbReference type="ARBA" id="ARBA00007130"/>
    </source>
</evidence>
<dbReference type="Pfam" id="PF07855">
    <property type="entry name" value="ATG101"/>
    <property type="match status" value="1"/>
</dbReference>